<reference evidence="1 2" key="1">
    <citation type="submission" date="2016-11" db="EMBL/GenBank/DDBJ databases">
        <title>Tenacibaculum sp. LPB0136, isolated from marine environment.</title>
        <authorList>
            <person name="Kim E."/>
            <person name="Yi H."/>
        </authorList>
    </citation>
    <scope>NUCLEOTIDE SEQUENCE [LARGE SCALE GENOMIC DNA]</scope>
    <source>
        <strain evidence="1 2">LPB0136</strain>
    </source>
</reference>
<proteinExistence type="predicted"/>
<dbReference type="KEGG" id="ten:LPB136_05060"/>
<dbReference type="EMBL" id="CP018155">
    <property type="protein sequence ID" value="APG64768.1"/>
    <property type="molecule type" value="Genomic_DNA"/>
</dbReference>
<dbReference type="Pfam" id="PF13715">
    <property type="entry name" value="CarbopepD_reg_2"/>
    <property type="match status" value="1"/>
</dbReference>
<dbReference type="InterPro" id="IPR008969">
    <property type="entry name" value="CarboxyPept-like_regulatory"/>
</dbReference>
<dbReference type="AlphaFoldDB" id="A0A1L3JI19"/>
<dbReference type="OrthoDB" id="1417583at2"/>
<dbReference type="STRING" id="1850252.LPB136_05060"/>
<gene>
    <name evidence="1" type="ORF">LPB136_05060</name>
</gene>
<keyword evidence="2" id="KW-1185">Reference proteome</keyword>
<accession>A0A1L3JI19</accession>
<dbReference type="Proteomes" id="UP000181898">
    <property type="component" value="Chromosome"/>
</dbReference>
<dbReference type="RefSeq" id="WP_072555093.1">
    <property type="nucleotide sequence ID" value="NZ_CP018155.1"/>
</dbReference>
<sequence length="269" mass="31042">MQKKILFFFLLITSVLYAQNKPVILYGKVTDSFNPIENTHVFNLNTKQGTFTNKEGLFRIFAKENDNLQLSSIGYETIIFKVTTYSLGLNANTIQLKIKEIELDEVEIKKHNLLGALDLDIKQVPQDKVLESVDSWLEEIMNMSEDAKKNLPIGKDELHLVKPNKVNIANSFKGVGGSFGIGGKSSKQKKELELKLEAKQNFPKRILSLLGKDFFYNDLKIPKDNYYHFIDYCSYKSIEKLFKNEEILELIRIFQEESISYLKVIKKQD</sequence>
<protein>
    <recommendedName>
        <fullName evidence="3">TonB-dependent receptor</fullName>
    </recommendedName>
</protein>
<organism evidence="1 2">
    <name type="scientific">Tenacibaculum todarodis</name>
    <dbReference type="NCBI Taxonomy" id="1850252"/>
    <lineage>
        <taxon>Bacteria</taxon>
        <taxon>Pseudomonadati</taxon>
        <taxon>Bacteroidota</taxon>
        <taxon>Flavobacteriia</taxon>
        <taxon>Flavobacteriales</taxon>
        <taxon>Flavobacteriaceae</taxon>
        <taxon>Tenacibaculum</taxon>
    </lineage>
</organism>
<dbReference type="SUPFAM" id="SSF49464">
    <property type="entry name" value="Carboxypeptidase regulatory domain-like"/>
    <property type="match status" value="1"/>
</dbReference>
<evidence type="ECO:0008006" key="3">
    <source>
        <dbReference type="Google" id="ProtNLM"/>
    </source>
</evidence>
<evidence type="ECO:0000313" key="2">
    <source>
        <dbReference type="Proteomes" id="UP000181898"/>
    </source>
</evidence>
<name>A0A1L3JI19_9FLAO</name>
<evidence type="ECO:0000313" key="1">
    <source>
        <dbReference type="EMBL" id="APG64768.1"/>
    </source>
</evidence>